<dbReference type="Pfam" id="PF21789">
    <property type="entry name" value="TNP-like_RNaseH_C"/>
    <property type="match status" value="1"/>
</dbReference>
<sequence>PQQFVDTANHDYCTRGSSEVTEIVEGESSRHGLLSELKVTRLKSLSPKAQYLYRKALYFRKRAAAATKSNIRLKRRLIESKKLTKSEMFQKIVGSMAKIQSRFFLCQLQNSKKKSRGRRFSLEDKVLALALFKQCGSGYRLLSKIFALPSRKTIMKLLNRIPVRPGICEPIFDILKVEVKQFKNPLDKYCVLIFDEMSLKSAFQWNMFDASVEGFEDFGYKRTNRIANHVQVFMLRGIRRKWKQPVAYHFVNGATKYPDIMNIVKSIISKCNEIGLCVMATICDQGTNNEAAIRELIDTTKQNYLRNGVTLEENIFEVENRKVVPIFDPPHLIKGMRNNFLKHNVVFKKDGQKYEAKWEHIIQAYKMDPYLGSLRTMPKLTEKHVNPNNFNKMKVAYCTQVLSRTVAVSLNLMAFSGTTVYTEDGALTLDKEAVQTAKFIEFMDNLFDSVNGSLLSNPLKPLKEPIGDSSKHFLKKYYPQYDLKKSENSLFIPPTVKNFIKTIDNFKVLYSLLKDVGFDKISPRRFNQDPLENFFGQIRQRGMRYTNPTCAAFTPLYKSLLVKDLTSSHSLGASCEDDESEILVTLQRFVSQGLPEDEEETCRIEFNLSA</sequence>
<dbReference type="EMBL" id="JANEYG010000074">
    <property type="protein sequence ID" value="KAJ8914325.1"/>
    <property type="molecule type" value="Genomic_DNA"/>
</dbReference>
<dbReference type="InterPro" id="IPR048366">
    <property type="entry name" value="TNP-like_GBD"/>
</dbReference>
<feature type="non-terminal residue" evidence="4">
    <location>
        <position position="1"/>
    </location>
</feature>
<dbReference type="InterPro" id="IPR048365">
    <property type="entry name" value="TNP-like_RNaseH_N"/>
</dbReference>
<dbReference type="PANTHER" id="PTHR47577">
    <property type="entry name" value="THAP DOMAIN-CONTAINING PROTEIN 6"/>
    <property type="match status" value="1"/>
</dbReference>
<name>A0AAV8VJI9_9CUCU</name>
<protein>
    <recommendedName>
        <fullName evidence="6">Transposase</fullName>
    </recommendedName>
</protein>
<evidence type="ECO:0000313" key="4">
    <source>
        <dbReference type="EMBL" id="KAJ8914325.1"/>
    </source>
</evidence>
<organism evidence="4 5">
    <name type="scientific">Exocentrus adspersus</name>
    <dbReference type="NCBI Taxonomy" id="1586481"/>
    <lineage>
        <taxon>Eukaryota</taxon>
        <taxon>Metazoa</taxon>
        <taxon>Ecdysozoa</taxon>
        <taxon>Arthropoda</taxon>
        <taxon>Hexapoda</taxon>
        <taxon>Insecta</taxon>
        <taxon>Pterygota</taxon>
        <taxon>Neoptera</taxon>
        <taxon>Endopterygota</taxon>
        <taxon>Coleoptera</taxon>
        <taxon>Polyphaga</taxon>
        <taxon>Cucujiformia</taxon>
        <taxon>Chrysomeloidea</taxon>
        <taxon>Cerambycidae</taxon>
        <taxon>Lamiinae</taxon>
        <taxon>Acanthocinini</taxon>
        <taxon>Exocentrus</taxon>
    </lineage>
</organism>
<accession>A0AAV8VJI9</accession>
<evidence type="ECO:0008006" key="6">
    <source>
        <dbReference type="Google" id="ProtNLM"/>
    </source>
</evidence>
<evidence type="ECO:0000259" key="1">
    <source>
        <dbReference type="Pfam" id="PF21787"/>
    </source>
</evidence>
<evidence type="ECO:0000313" key="5">
    <source>
        <dbReference type="Proteomes" id="UP001159042"/>
    </source>
</evidence>
<dbReference type="AlphaFoldDB" id="A0AAV8VJI9"/>
<dbReference type="PANTHER" id="PTHR47577:SF2">
    <property type="entry name" value="THAP DOMAIN CONTAINING 9"/>
    <property type="match status" value="1"/>
</dbReference>
<evidence type="ECO:0000259" key="3">
    <source>
        <dbReference type="Pfam" id="PF21789"/>
    </source>
</evidence>
<feature type="domain" description="Transposable element P transposase-like GTP-binding insertion" evidence="2">
    <location>
        <begin position="331"/>
        <end position="452"/>
    </location>
</feature>
<dbReference type="Pfam" id="PF21788">
    <property type="entry name" value="TNP-like_GBD"/>
    <property type="match status" value="1"/>
</dbReference>
<feature type="domain" description="Transposable element P transposase-like RNase H C-terminal" evidence="3">
    <location>
        <begin position="525"/>
        <end position="558"/>
    </location>
</feature>
<dbReference type="Pfam" id="PF21787">
    <property type="entry name" value="TNP-like_RNaseH_N"/>
    <property type="match status" value="1"/>
</dbReference>
<evidence type="ECO:0000259" key="2">
    <source>
        <dbReference type="Pfam" id="PF21788"/>
    </source>
</evidence>
<dbReference type="Proteomes" id="UP001159042">
    <property type="component" value="Unassembled WGS sequence"/>
</dbReference>
<feature type="domain" description="Transposable element P transposase-like RNase H" evidence="1">
    <location>
        <begin position="164"/>
        <end position="296"/>
    </location>
</feature>
<keyword evidence="5" id="KW-1185">Reference proteome</keyword>
<proteinExistence type="predicted"/>
<feature type="non-terminal residue" evidence="4">
    <location>
        <position position="610"/>
    </location>
</feature>
<comment type="caution">
    <text evidence="4">The sequence shown here is derived from an EMBL/GenBank/DDBJ whole genome shotgun (WGS) entry which is preliminary data.</text>
</comment>
<reference evidence="4 5" key="1">
    <citation type="journal article" date="2023" name="Insect Mol. Biol.">
        <title>Genome sequencing provides insights into the evolution of gene families encoding plant cell wall-degrading enzymes in longhorned beetles.</title>
        <authorList>
            <person name="Shin N.R."/>
            <person name="Okamura Y."/>
            <person name="Kirsch R."/>
            <person name="Pauchet Y."/>
        </authorList>
    </citation>
    <scope>NUCLEOTIDE SEQUENCE [LARGE SCALE GENOMIC DNA]</scope>
    <source>
        <strain evidence="4">EAD_L_NR</strain>
    </source>
</reference>
<dbReference type="InterPro" id="IPR048367">
    <property type="entry name" value="TNP-like_RNaseH_C"/>
</dbReference>
<gene>
    <name evidence="4" type="ORF">NQ315_011312</name>
</gene>